<dbReference type="GO" id="GO:0008883">
    <property type="term" value="F:glutamyl-tRNA reductase activity"/>
    <property type="evidence" value="ECO:0007669"/>
    <property type="project" value="UniProtKB-UniRule"/>
</dbReference>
<evidence type="ECO:0000256" key="11">
    <source>
        <dbReference type="PIRSR" id="PIRSR000445-2"/>
    </source>
</evidence>
<comment type="miscellaneous">
    <text evidence="9">During catalysis, the active site Cys acts as a nucleophile attacking the alpha-carbonyl group of tRNA-bound glutamate with the formation of a thioester intermediate between enzyme and glutamate, and the concomitant release of tRNA(Glu). The thioester intermediate is finally reduced by direct hydride transfer from NADPH, to form the product GSA.</text>
</comment>
<dbReference type="Gene3D" id="3.30.460.30">
    <property type="entry name" value="Glutamyl-tRNA reductase, N-terminal domain"/>
    <property type="match status" value="1"/>
</dbReference>
<dbReference type="InterPro" id="IPR018214">
    <property type="entry name" value="GluRdtase_CS"/>
</dbReference>
<dbReference type="InterPro" id="IPR000343">
    <property type="entry name" value="4pyrrol_synth_GluRdtase"/>
</dbReference>
<dbReference type="CDD" id="cd05213">
    <property type="entry name" value="NAD_bind_Glutamyl_tRNA_reduct"/>
    <property type="match status" value="1"/>
</dbReference>
<dbReference type="SUPFAM" id="SSF51735">
    <property type="entry name" value="NAD(P)-binding Rossmann-fold domains"/>
    <property type="match status" value="1"/>
</dbReference>
<feature type="binding site" evidence="9 11">
    <location>
        <position position="106"/>
    </location>
    <ligand>
        <name>substrate</name>
    </ligand>
</feature>
<dbReference type="GO" id="GO:0019353">
    <property type="term" value="P:protoporphyrinogen IX biosynthetic process from glutamate"/>
    <property type="evidence" value="ECO:0007669"/>
    <property type="project" value="TreeGrafter"/>
</dbReference>
<evidence type="ECO:0000259" key="18">
    <source>
        <dbReference type="Pfam" id="PF05201"/>
    </source>
</evidence>
<dbReference type="GO" id="GO:0050661">
    <property type="term" value="F:NADP binding"/>
    <property type="evidence" value="ECO:0007669"/>
    <property type="project" value="InterPro"/>
</dbReference>
<dbReference type="Pfam" id="PF05201">
    <property type="entry name" value="GlutR_N"/>
    <property type="match status" value="1"/>
</dbReference>
<dbReference type="SUPFAM" id="SSF69075">
    <property type="entry name" value="Glutamyl tRNA-reductase dimerization domain"/>
    <property type="match status" value="1"/>
</dbReference>
<evidence type="ECO:0000256" key="14">
    <source>
        <dbReference type="RuleBase" id="RU000584"/>
    </source>
</evidence>
<evidence type="ECO:0000256" key="3">
    <source>
        <dbReference type="ARBA" id="ARBA00012970"/>
    </source>
</evidence>
<dbReference type="InterPro" id="IPR006151">
    <property type="entry name" value="Shikm_DH/Glu-tRNA_Rdtase"/>
</dbReference>
<comment type="domain">
    <text evidence="9">Possesses an unusual extended V-shaped dimeric structure with each monomer consisting of three distinct domains arranged along a curved 'spinal' alpha-helix. The N-terminal catalytic domain specifically recognizes the glutamate moiety of the substrate. The second domain is the NADPH-binding domain, and the third C-terminal domain is responsible for dimerization.</text>
</comment>
<evidence type="ECO:0000256" key="8">
    <source>
        <dbReference type="ARBA" id="ARBA00068659"/>
    </source>
</evidence>
<comment type="caution">
    <text evidence="19">The sequence shown here is derived from an EMBL/GenBank/DDBJ whole genome shotgun (WGS) entry which is preliminary data.</text>
</comment>
<dbReference type="Pfam" id="PF01488">
    <property type="entry name" value="Shikimate_DH"/>
    <property type="match status" value="1"/>
</dbReference>
<feature type="active site" description="Nucleophile" evidence="9 10">
    <location>
        <position position="50"/>
    </location>
</feature>
<proteinExistence type="inferred from homology"/>
<feature type="site" description="Important for activity" evidence="9 13">
    <location>
        <position position="96"/>
    </location>
</feature>
<feature type="binding site" evidence="9 11">
    <location>
        <begin position="111"/>
        <end position="113"/>
    </location>
    <ligand>
        <name>substrate</name>
    </ligand>
</feature>
<evidence type="ECO:0000313" key="19">
    <source>
        <dbReference type="EMBL" id="MBB6478134.1"/>
    </source>
</evidence>
<keyword evidence="20" id="KW-1185">Reference proteome</keyword>
<dbReference type="Pfam" id="PF00745">
    <property type="entry name" value="GlutR_dimer"/>
    <property type="match status" value="1"/>
</dbReference>
<dbReference type="FunFam" id="3.40.50.720:FF:000031">
    <property type="entry name" value="Glutamyl-tRNA reductase"/>
    <property type="match status" value="1"/>
</dbReference>
<evidence type="ECO:0000259" key="16">
    <source>
        <dbReference type="Pfam" id="PF00745"/>
    </source>
</evidence>
<dbReference type="PANTHER" id="PTHR43013">
    <property type="entry name" value="GLUTAMYL-TRNA REDUCTASE"/>
    <property type="match status" value="1"/>
</dbReference>
<dbReference type="InterPro" id="IPR036453">
    <property type="entry name" value="GluRdtase_dimer_dom_sf"/>
</dbReference>
<feature type="domain" description="Tetrapyrrole biosynthesis glutamyl-tRNA reductase dimerisation" evidence="16">
    <location>
        <begin position="318"/>
        <end position="416"/>
    </location>
</feature>
<dbReference type="FunFam" id="3.30.460.30:FF:000001">
    <property type="entry name" value="Glutamyl-tRNA reductase"/>
    <property type="match status" value="1"/>
</dbReference>
<comment type="catalytic activity">
    <reaction evidence="7 9 14">
        <text>(S)-4-amino-5-oxopentanoate + tRNA(Glu) + NADP(+) = L-glutamyl-tRNA(Glu) + NADPH + H(+)</text>
        <dbReference type="Rhea" id="RHEA:12344"/>
        <dbReference type="Rhea" id="RHEA-COMP:9663"/>
        <dbReference type="Rhea" id="RHEA-COMP:9680"/>
        <dbReference type="ChEBI" id="CHEBI:15378"/>
        <dbReference type="ChEBI" id="CHEBI:57501"/>
        <dbReference type="ChEBI" id="CHEBI:57783"/>
        <dbReference type="ChEBI" id="CHEBI:58349"/>
        <dbReference type="ChEBI" id="CHEBI:78442"/>
        <dbReference type="ChEBI" id="CHEBI:78520"/>
        <dbReference type="EC" id="1.2.1.70"/>
    </reaction>
</comment>
<comment type="subunit">
    <text evidence="9">Homodimer.</text>
</comment>
<evidence type="ECO:0000256" key="10">
    <source>
        <dbReference type="PIRSR" id="PIRSR000445-1"/>
    </source>
</evidence>
<name>A0A841QZQ0_9FIRM</name>
<dbReference type="PIRSF" id="PIRSF000445">
    <property type="entry name" value="4pyrrol_synth_GluRdtase"/>
    <property type="match status" value="1"/>
</dbReference>
<dbReference type="HAMAP" id="MF_00087">
    <property type="entry name" value="Glu_tRNA_reductase"/>
    <property type="match status" value="1"/>
</dbReference>
<evidence type="ECO:0000256" key="2">
    <source>
        <dbReference type="ARBA" id="ARBA00005916"/>
    </source>
</evidence>
<accession>A0A841QZQ0</accession>
<dbReference type="InterPro" id="IPR015895">
    <property type="entry name" value="4pyrrol_synth_GluRdtase_N"/>
</dbReference>
<keyword evidence="15" id="KW-0175">Coiled coil</keyword>
<dbReference type="OrthoDB" id="110209at2"/>
<evidence type="ECO:0000256" key="6">
    <source>
        <dbReference type="ARBA" id="ARBA00023244"/>
    </source>
</evidence>
<comment type="similarity">
    <text evidence="2 9 14">Belongs to the glutamyl-tRNA reductase family.</text>
</comment>
<evidence type="ECO:0000256" key="1">
    <source>
        <dbReference type="ARBA" id="ARBA00005059"/>
    </source>
</evidence>
<evidence type="ECO:0000313" key="20">
    <source>
        <dbReference type="Proteomes" id="UP000591941"/>
    </source>
</evidence>
<dbReference type="Proteomes" id="UP000591941">
    <property type="component" value="Unassembled WGS sequence"/>
</dbReference>
<organism evidence="19 20">
    <name type="scientific">Negativicoccus succinicivorans</name>
    <dbReference type="NCBI Taxonomy" id="620903"/>
    <lineage>
        <taxon>Bacteria</taxon>
        <taxon>Bacillati</taxon>
        <taxon>Bacillota</taxon>
        <taxon>Negativicutes</taxon>
        <taxon>Veillonellales</taxon>
        <taxon>Veillonellaceae</taxon>
        <taxon>Negativicoccus</taxon>
    </lineage>
</organism>
<dbReference type="GeneID" id="93486456"/>
<feature type="domain" description="Quinate/shikimate 5-dehydrogenase/glutamyl-tRNA reductase" evidence="17">
    <location>
        <begin position="169"/>
        <end position="303"/>
    </location>
</feature>
<dbReference type="RefSeq" id="WP_159823261.1">
    <property type="nucleotide sequence ID" value="NZ_CABWNB010000004.1"/>
</dbReference>
<protein>
    <recommendedName>
        <fullName evidence="8 9">Glutamyl-tRNA reductase</fullName>
        <shortName evidence="9">GluTR</shortName>
        <ecNumber evidence="3 9">1.2.1.70</ecNumber>
    </recommendedName>
</protein>
<evidence type="ECO:0000256" key="13">
    <source>
        <dbReference type="PIRSR" id="PIRSR000445-4"/>
    </source>
</evidence>
<feature type="domain" description="Glutamyl-tRNA reductase N-terminal" evidence="18">
    <location>
        <begin position="6"/>
        <end position="153"/>
    </location>
</feature>
<evidence type="ECO:0000256" key="5">
    <source>
        <dbReference type="ARBA" id="ARBA00023002"/>
    </source>
</evidence>
<feature type="binding site" evidence="9 11">
    <location>
        <position position="117"/>
    </location>
    <ligand>
        <name>substrate</name>
    </ligand>
</feature>
<dbReference type="EMBL" id="JACHHI010000005">
    <property type="protein sequence ID" value="MBB6478134.1"/>
    <property type="molecule type" value="Genomic_DNA"/>
</dbReference>
<dbReference type="PANTHER" id="PTHR43013:SF1">
    <property type="entry name" value="GLUTAMYL-TRNA REDUCTASE"/>
    <property type="match status" value="1"/>
</dbReference>
<evidence type="ECO:0000256" key="4">
    <source>
        <dbReference type="ARBA" id="ARBA00022857"/>
    </source>
</evidence>
<dbReference type="Gene3D" id="3.40.50.720">
    <property type="entry name" value="NAD(P)-binding Rossmann-like Domain"/>
    <property type="match status" value="1"/>
</dbReference>
<dbReference type="NCBIfam" id="TIGR01035">
    <property type="entry name" value="hemA"/>
    <property type="match status" value="1"/>
</dbReference>
<evidence type="ECO:0000259" key="17">
    <source>
        <dbReference type="Pfam" id="PF01488"/>
    </source>
</evidence>
<evidence type="ECO:0000256" key="15">
    <source>
        <dbReference type="SAM" id="Coils"/>
    </source>
</evidence>
<dbReference type="InterPro" id="IPR036291">
    <property type="entry name" value="NAD(P)-bd_dom_sf"/>
</dbReference>
<feature type="coiled-coil region" evidence="15">
    <location>
        <begin position="297"/>
        <end position="332"/>
    </location>
</feature>
<evidence type="ECO:0000256" key="9">
    <source>
        <dbReference type="HAMAP-Rule" id="MF_00087"/>
    </source>
</evidence>
<reference evidence="19 20" key="1">
    <citation type="submission" date="2020-08" db="EMBL/GenBank/DDBJ databases">
        <title>Genomic Encyclopedia of Type Strains, Phase IV (KMG-IV): sequencing the most valuable type-strain genomes for metagenomic binning, comparative biology and taxonomic classification.</title>
        <authorList>
            <person name="Goeker M."/>
        </authorList>
    </citation>
    <scope>NUCLEOTIDE SEQUENCE [LARGE SCALE GENOMIC DNA]</scope>
    <source>
        <strain evidence="19 20">DSM 21255</strain>
    </source>
</reference>
<dbReference type="PROSITE" id="PS00747">
    <property type="entry name" value="GLUTR"/>
    <property type="match status" value="1"/>
</dbReference>
<dbReference type="UniPathway" id="UPA00251">
    <property type="reaction ID" value="UER00316"/>
</dbReference>
<comment type="function">
    <text evidence="9">Catalyzes the NADPH-dependent reduction of glutamyl-tRNA(Glu) to glutamate 1-semialdehyde (GSA).</text>
</comment>
<evidence type="ECO:0000256" key="12">
    <source>
        <dbReference type="PIRSR" id="PIRSR000445-3"/>
    </source>
</evidence>
<feature type="binding site" evidence="9 12">
    <location>
        <begin position="186"/>
        <end position="191"/>
    </location>
    <ligand>
        <name>NADP(+)</name>
        <dbReference type="ChEBI" id="CHEBI:58349"/>
    </ligand>
</feature>
<dbReference type="AlphaFoldDB" id="A0A841QZQ0"/>
<keyword evidence="5 9" id="KW-0560">Oxidoreductase</keyword>
<keyword evidence="6 9" id="KW-0627">Porphyrin biosynthesis</keyword>
<dbReference type="InterPro" id="IPR036343">
    <property type="entry name" value="GluRdtase_N_sf"/>
</dbReference>
<dbReference type="InterPro" id="IPR015896">
    <property type="entry name" value="4pyrrol_synth_GluRdtase_dimer"/>
</dbReference>
<dbReference type="EC" id="1.2.1.70" evidence="3 9"/>
<feature type="binding site" evidence="9 11">
    <location>
        <begin position="49"/>
        <end position="52"/>
    </location>
    <ligand>
        <name>substrate</name>
    </ligand>
</feature>
<evidence type="ECO:0000256" key="7">
    <source>
        <dbReference type="ARBA" id="ARBA00047464"/>
    </source>
</evidence>
<dbReference type="SUPFAM" id="SSF69742">
    <property type="entry name" value="Glutamyl tRNA-reductase catalytic, N-terminal domain"/>
    <property type="match status" value="1"/>
</dbReference>
<comment type="pathway">
    <text evidence="1 9 14">Porphyrin-containing compound metabolism; protoporphyrin-IX biosynthesis; 5-aminolevulinate from L-glutamyl-tRNA(Glu): step 1/2.</text>
</comment>
<keyword evidence="4 9" id="KW-0521">NADP</keyword>
<gene>
    <name evidence="9" type="primary">hemA</name>
    <name evidence="19" type="ORF">HNR45_001195</name>
</gene>
<sequence length="431" mass="48262">MQLAVLGLNHKTAPIEVREQFALDATQVHQALTEIYGLAELDEAVLLATCNRTELYAVVADDVPPLAAMQKLFAKIGTAVSQEYTYYYKGEDAVRHLFRVAAGMDSLVIGEGQILSQVKVAYLTAVRVGTTGTISNMLFQRALAIGKKIRTQTSIADNPVSVSYAAVKLTQQIFGSLGERRALILGAGTMSELMAKHLIGHGLQTLLIANRSMDKAEVLAKKYHGRAVPLEERLRWAGRVDVILTSTGANTYLIDYEQAVELMHKRQGRPLVMIDIAVPRDIDPEVSQIEGVTLYNLDDLEQVVDENKEMRAQEAEAAYPLLEEAVAELMEKYSYFSMRPLMAAVTDRFEMVRKRIVHRAFAKLPDVQDDERRVIEGMSKVLVRKLLRDPMIHFREVAGTEDEKMYWQILADVYQLPLPAEARPEETDDAK</sequence>